<dbReference type="Gene3D" id="3.10.20.90">
    <property type="entry name" value="Phosphatidylinositol 3-kinase Catalytic Subunit, Chain A, domain 1"/>
    <property type="match status" value="1"/>
</dbReference>
<gene>
    <name evidence="4" type="ORF">K489DRAFT_297082</name>
</gene>
<feature type="region of interest" description="Disordered" evidence="1">
    <location>
        <begin position="147"/>
        <end position="182"/>
    </location>
</feature>
<proteinExistence type="predicted"/>
<feature type="region of interest" description="Disordered" evidence="1">
    <location>
        <begin position="1"/>
        <end position="33"/>
    </location>
</feature>
<evidence type="ECO:0000259" key="2">
    <source>
        <dbReference type="Pfam" id="PF13881"/>
    </source>
</evidence>
<protein>
    <recommendedName>
        <fullName evidence="2">UBL3-like ubiquitin domain-containing protein</fullName>
    </recommendedName>
</protein>
<dbReference type="AlphaFoldDB" id="A0A6J3M374"/>
<organism evidence="4">
    <name type="scientific">Dissoconium aciculare CBS 342.82</name>
    <dbReference type="NCBI Taxonomy" id="1314786"/>
    <lineage>
        <taxon>Eukaryota</taxon>
        <taxon>Fungi</taxon>
        <taxon>Dikarya</taxon>
        <taxon>Ascomycota</taxon>
        <taxon>Pezizomycotina</taxon>
        <taxon>Dothideomycetes</taxon>
        <taxon>Dothideomycetidae</taxon>
        <taxon>Mycosphaerellales</taxon>
        <taxon>Dissoconiaceae</taxon>
        <taxon>Dissoconium</taxon>
    </lineage>
</organism>
<dbReference type="SUPFAM" id="SSF54236">
    <property type="entry name" value="Ubiquitin-like"/>
    <property type="match status" value="1"/>
</dbReference>
<dbReference type="PANTHER" id="PTHR13169:SF0">
    <property type="entry name" value="UBIQUITIN-LIKE PROTEIN 3"/>
    <property type="match status" value="1"/>
</dbReference>
<evidence type="ECO:0000313" key="3">
    <source>
        <dbReference type="Proteomes" id="UP000504637"/>
    </source>
</evidence>
<reference evidence="4" key="3">
    <citation type="submission" date="2025-08" db="UniProtKB">
        <authorList>
            <consortium name="RefSeq"/>
        </authorList>
    </citation>
    <scope>IDENTIFICATION</scope>
    <source>
        <strain evidence="4">CBS 342.82</strain>
    </source>
</reference>
<reference evidence="4" key="2">
    <citation type="submission" date="2020-04" db="EMBL/GenBank/DDBJ databases">
        <authorList>
            <consortium name="NCBI Genome Project"/>
        </authorList>
    </citation>
    <scope>NUCLEOTIDE SEQUENCE</scope>
    <source>
        <strain evidence="4">CBS 342.82</strain>
    </source>
</reference>
<reference evidence="4" key="1">
    <citation type="submission" date="2020-01" db="EMBL/GenBank/DDBJ databases">
        <authorList>
            <consortium name="DOE Joint Genome Institute"/>
            <person name="Haridas S."/>
            <person name="Albert R."/>
            <person name="Binder M."/>
            <person name="Bloem J."/>
            <person name="Labutti K."/>
            <person name="Salamov A."/>
            <person name="Andreopoulos B."/>
            <person name="Baker S.E."/>
            <person name="Barry K."/>
            <person name="Bills G."/>
            <person name="Bluhm B.H."/>
            <person name="Cannon C."/>
            <person name="Castanera R."/>
            <person name="Culley D.E."/>
            <person name="Daum C."/>
            <person name="Ezra D."/>
            <person name="Gonzalez J.B."/>
            <person name="Henrissat B."/>
            <person name="Kuo A."/>
            <person name="Liang C."/>
            <person name="Lipzen A."/>
            <person name="Lutzoni F."/>
            <person name="Magnuson J."/>
            <person name="Mondo S."/>
            <person name="Nolan M."/>
            <person name="Ohm R."/>
            <person name="Pangilinan J."/>
            <person name="Park H.-J."/>
            <person name="Ramirez L."/>
            <person name="Alfaro M."/>
            <person name="Sun H."/>
            <person name="Tritt A."/>
            <person name="Yoshinaga Y."/>
            <person name="Zwiers L.-H."/>
            <person name="Turgeon B.G."/>
            <person name="Goodwin S.B."/>
            <person name="Spatafora J.W."/>
            <person name="Crous P.W."/>
            <person name="Grigoriev I.V."/>
        </authorList>
    </citation>
    <scope>NUCLEOTIDE SEQUENCE</scope>
    <source>
        <strain evidence="4">CBS 342.82</strain>
    </source>
</reference>
<dbReference type="InterPro" id="IPR029071">
    <property type="entry name" value="Ubiquitin-like_domsf"/>
</dbReference>
<dbReference type="Proteomes" id="UP000504637">
    <property type="component" value="Unplaced"/>
</dbReference>
<keyword evidence="3" id="KW-1185">Reference proteome</keyword>
<feature type="domain" description="UBL3-like ubiquitin" evidence="2">
    <location>
        <begin position="82"/>
        <end position="146"/>
    </location>
</feature>
<sequence length="189" mass="20630">PSPAYLSATGLGPATEGPIAPLPSPTTETNPSTTTTTVLNISLMLTTGARHPYTLDEKYLHSRKVTTTVDKTTGDFDPRLLSGYQLKELIWIDWRSEWEPRPANPSFIRLILMGRMLEDKVALREYPFNLSAVNVVHMTVKPADLHDDDDAAGAGKGSKSGHGGFRRGGGRDDDHEEDDRGAGCRCVIL</sequence>
<feature type="compositionally biased region" description="Basic and acidic residues" evidence="1">
    <location>
        <begin position="169"/>
        <end position="182"/>
    </location>
</feature>
<dbReference type="GeneID" id="54358129"/>
<feature type="compositionally biased region" description="Gly residues" evidence="1">
    <location>
        <begin position="154"/>
        <end position="167"/>
    </location>
</feature>
<dbReference type="Pfam" id="PF13881">
    <property type="entry name" value="Rad60-SLD_2"/>
    <property type="match status" value="1"/>
</dbReference>
<dbReference type="RefSeq" id="XP_033458418.1">
    <property type="nucleotide sequence ID" value="XM_033600329.1"/>
</dbReference>
<evidence type="ECO:0000313" key="4">
    <source>
        <dbReference type="RefSeq" id="XP_033458418.1"/>
    </source>
</evidence>
<name>A0A6J3M374_9PEZI</name>
<dbReference type="InterPro" id="IPR040015">
    <property type="entry name" value="UBL3-like"/>
</dbReference>
<dbReference type="InterPro" id="IPR039540">
    <property type="entry name" value="UBL3-like_ubiquitin_dom"/>
</dbReference>
<dbReference type="OrthoDB" id="1043111at2759"/>
<feature type="non-terminal residue" evidence="4">
    <location>
        <position position="1"/>
    </location>
</feature>
<evidence type="ECO:0000256" key="1">
    <source>
        <dbReference type="SAM" id="MobiDB-lite"/>
    </source>
</evidence>
<accession>A0A6J3M374</accession>
<dbReference type="PANTHER" id="PTHR13169">
    <property type="entry name" value="UBIQUITIN-LIKE PROTEIN 3 HCG-1 PROTEIN"/>
    <property type="match status" value="1"/>
</dbReference>